<dbReference type="Proteomes" id="UP000797356">
    <property type="component" value="Chromosome 16"/>
</dbReference>
<accession>A0A8K0IZ70</accession>
<dbReference type="OrthoDB" id="1713961at2759"/>
<dbReference type="FunFam" id="1.20.930.20:FF:000002">
    <property type="entry name" value="RING-type E3 ubiquitin transferase"/>
    <property type="match status" value="1"/>
</dbReference>
<dbReference type="EC" id="2.3.2.27" evidence="3"/>
<comment type="caution">
    <text evidence="8">The sequence shown here is derived from an EMBL/GenBank/DDBJ whole genome shotgun (WGS) entry which is preliminary data.</text>
</comment>
<sequence length="107" mass="11963">MEDEDNGTAAAVVEKLIEAVEEIPAVSEYRNAYKKQFCNLARRIKLVAPMLEELKESKDPIPEQAPARSLAPLERALDSAKELLCLGREGSKNLLRTFQNKGFLAFD</sequence>
<dbReference type="InterPro" id="IPR057623">
    <property type="entry name" value="PUB12-19-like_N"/>
</dbReference>
<dbReference type="EMBL" id="CM017887">
    <property type="protein sequence ID" value="KAG1371687.1"/>
    <property type="molecule type" value="Genomic_DNA"/>
</dbReference>
<comment type="catalytic activity">
    <reaction evidence="1">
        <text>S-ubiquitinyl-[E2 ubiquitin-conjugating enzyme]-L-cysteine + [acceptor protein]-L-lysine = [E2 ubiquitin-conjugating enzyme]-L-cysteine + N(6)-ubiquitinyl-[acceptor protein]-L-lysine.</text>
        <dbReference type="EC" id="2.3.2.27"/>
    </reaction>
</comment>
<evidence type="ECO:0000313" key="8">
    <source>
        <dbReference type="EMBL" id="KAG1371687.1"/>
    </source>
</evidence>
<reference evidence="8" key="1">
    <citation type="journal article" date="2017" name="Gigascience">
        <title>The genome draft of coconut (Cocos nucifera).</title>
        <authorList>
            <person name="Xiao Y."/>
            <person name="Xu P."/>
            <person name="Fan H."/>
            <person name="Baudouin L."/>
            <person name="Xia W."/>
            <person name="Bocs S."/>
            <person name="Xu J."/>
            <person name="Li Q."/>
            <person name="Guo A."/>
            <person name="Zhou L."/>
            <person name="Li J."/>
            <person name="Wu Y."/>
            <person name="Ma Z."/>
            <person name="Armero A."/>
            <person name="Issali A.E."/>
            <person name="Liu N."/>
            <person name="Peng M."/>
            <person name="Yang Y."/>
        </authorList>
    </citation>
    <scope>NUCLEOTIDE SEQUENCE</scope>
    <source>
        <tissue evidence="8">Spear leaf of Hainan Tall coconut</tissue>
    </source>
</reference>
<dbReference type="GO" id="GO:0007166">
    <property type="term" value="P:cell surface receptor signaling pathway"/>
    <property type="evidence" value="ECO:0007669"/>
    <property type="project" value="InterPro"/>
</dbReference>
<evidence type="ECO:0000256" key="6">
    <source>
        <dbReference type="ARBA" id="ARBA00022786"/>
    </source>
</evidence>
<comment type="pathway">
    <text evidence="2">Protein modification; protein ubiquitination.</text>
</comment>
<evidence type="ECO:0000256" key="5">
    <source>
        <dbReference type="ARBA" id="ARBA00022737"/>
    </source>
</evidence>
<evidence type="ECO:0000256" key="3">
    <source>
        <dbReference type="ARBA" id="ARBA00012483"/>
    </source>
</evidence>
<feature type="domain" description="PUB 12/19-like N-terminal" evidence="7">
    <location>
        <begin position="34"/>
        <end position="95"/>
    </location>
</feature>
<gene>
    <name evidence="8" type="ORF">COCNU_16G007810</name>
</gene>
<evidence type="ECO:0000256" key="2">
    <source>
        <dbReference type="ARBA" id="ARBA00004906"/>
    </source>
</evidence>
<dbReference type="GO" id="GO:0061630">
    <property type="term" value="F:ubiquitin protein ligase activity"/>
    <property type="evidence" value="ECO:0007669"/>
    <property type="project" value="UniProtKB-EC"/>
</dbReference>
<name>A0A8K0IZ70_COCNU</name>
<keyword evidence="6" id="KW-0833">Ubl conjugation pathway</keyword>
<keyword evidence="4" id="KW-0808">Transferase</keyword>
<evidence type="ECO:0000259" key="7">
    <source>
        <dbReference type="Pfam" id="PF25368"/>
    </source>
</evidence>
<evidence type="ECO:0000313" key="9">
    <source>
        <dbReference type="Proteomes" id="UP000797356"/>
    </source>
</evidence>
<dbReference type="Gene3D" id="1.20.930.20">
    <property type="entry name" value="Adaptor protein Cbl, N-terminal domain"/>
    <property type="match status" value="1"/>
</dbReference>
<organism evidence="8 9">
    <name type="scientific">Cocos nucifera</name>
    <name type="common">Coconut palm</name>
    <dbReference type="NCBI Taxonomy" id="13894"/>
    <lineage>
        <taxon>Eukaryota</taxon>
        <taxon>Viridiplantae</taxon>
        <taxon>Streptophyta</taxon>
        <taxon>Embryophyta</taxon>
        <taxon>Tracheophyta</taxon>
        <taxon>Spermatophyta</taxon>
        <taxon>Magnoliopsida</taxon>
        <taxon>Liliopsida</taxon>
        <taxon>Arecaceae</taxon>
        <taxon>Arecoideae</taxon>
        <taxon>Cocoseae</taxon>
        <taxon>Attaleinae</taxon>
        <taxon>Cocos</taxon>
    </lineage>
</organism>
<keyword evidence="9" id="KW-1185">Reference proteome</keyword>
<dbReference type="AlphaFoldDB" id="A0A8K0IZ70"/>
<dbReference type="InterPro" id="IPR036537">
    <property type="entry name" value="Adaptor_Cbl_N_dom_sf"/>
</dbReference>
<dbReference type="Pfam" id="PF25368">
    <property type="entry name" value="PUB10_N"/>
    <property type="match status" value="1"/>
</dbReference>
<evidence type="ECO:0000256" key="1">
    <source>
        <dbReference type="ARBA" id="ARBA00000900"/>
    </source>
</evidence>
<keyword evidence="5" id="KW-0677">Repeat</keyword>
<protein>
    <recommendedName>
        <fullName evidence="3">RING-type E3 ubiquitin transferase</fullName>
        <ecNumber evidence="3">2.3.2.27</ecNumber>
    </recommendedName>
</protein>
<evidence type="ECO:0000256" key="4">
    <source>
        <dbReference type="ARBA" id="ARBA00022679"/>
    </source>
</evidence>
<proteinExistence type="predicted"/>
<reference evidence="8" key="2">
    <citation type="submission" date="2019-07" db="EMBL/GenBank/DDBJ databases">
        <authorList>
            <person name="Yang Y."/>
            <person name="Bocs S."/>
            <person name="Baudouin L."/>
        </authorList>
    </citation>
    <scope>NUCLEOTIDE SEQUENCE</scope>
    <source>
        <tissue evidence="8">Spear leaf of Hainan Tall coconut</tissue>
    </source>
</reference>